<dbReference type="Proteomes" id="UP000238823">
    <property type="component" value="Unassembled WGS sequence"/>
</dbReference>
<dbReference type="Pfam" id="PF00207">
    <property type="entry name" value="A2M"/>
    <property type="match status" value="1"/>
</dbReference>
<dbReference type="Gene3D" id="2.60.40.3710">
    <property type="match status" value="1"/>
</dbReference>
<feature type="region of interest" description="Disordered" evidence="3">
    <location>
        <begin position="884"/>
        <end position="911"/>
    </location>
</feature>
<evidence type="ECO:0000313" key="6">
    <source>
        <dbReference type="EMBL" id="PRP99358.1"/>
    </source>
</evidence>
<proteinExistence type="inferred from homology"/>
<dbReference type="SUPFAM" id="SSF48239">
    <property type="entry name" value="Terpenoid cyclases/Protein prenyltransferases"/>
    <property type="match status" value="1"/>
</dbReference>
<protein>
    <recommendedName>
        <fullName evidence="8">MG2 domain protein</fullName>
    </recommendedName>
</protein>
<dbReference type="PANTHER" id="PTHR40094:SF1">
    <property type="entry name" value="UBIQUITIN DOMAIN-CONTAINING PROTEIN"/>
    <property type="match status" value="1"/>
</dbReference>
<keyword evidence="2" id="KW-0732">Signal</keyword>
<feature type="compositionally biased region" description="Basic and acidic residues" evidence="3">
    <location>
        <begin position="1345"/>
        <end position="1355"/>
    </location>
</feature>
<dbReference type="InterPro" id="IPR002890">
    <property type="entry name" value="MG2"/>
</dbReference>
<dbReference type="Pfam" id="PF01835">
    <property type="entry name" value="MG2"/>
    <property type="match status" value="1"/>
</dbReference>
<comment type="caution">
    <text evidence="6">The sequence shown here is derived from an EMBL/GenBank/DDBJ whole genome shotgun (WGS) entry which is preliminary data.</text>
</comment>
<evidence type="ECO:0000259" key="4">
    <source>
        <dbReference type="SMART" id="SM01359"/>
    </source>
</evidence>
<dbReference type="Pfam" id="PF17962">
    <property type="entry name" value="bMG6"/>
    <property type="match status" value="1"/>
</dbReference>
<dbReference type="Pfam" id="PF07703">
    <property type="entry name" value="A2M_BRD"/>
    <property type="match status" value="1"/>
</dbReference>
<feature type="domain" description="Alpha-2-macroglobulin" evidence="5">
    <location>
        <begin position="1399"/>
        <end position="1491"/>
    </location>
</feature>
<evidence type="ECO:0008006" key="8">
    <source>
        <dbReference type="Google" id="ProtNLM"/>
    </source>
</evidence>
<gene>
    <name evidence="6" type="ORF">ENSA7_64000</name>
</gene>
<dbReference type="SMART" id="SM01359">
    <property type="entry name" value="A2M_N_2"/>
    <property type="match status" value="1"/>
</dbReference>
<dbReference type="Gene3D" id="2.60.40.1930">
    <property type="match status" value="1"/>
</dbReference>
<dbReference type="InterPro" id="IPR011625">
    <property type="entry name" value="A2M_N_BRD"/>
</dbReference>
<evidence type="ECO:0000256" key="1">
    <source>
        <dbReference type="ARBA" id="ARBA00010556"/>
    </source>
</evidence>
<evidence type="ECO:0000256" key="2">
    <source>
        <dbReference type="ARBA" id="ARBA00022729"/>
    </source>
</evidence>
<feature type="region of interest" description="Disordered" evidence="3">
    <location>
        <begin position="1259"/>
        <end position="1284"/>
    </location>
</feature>
<dbReference type="InterPro" id="IPR041462">
    <property type="entry name" value="Bact_A2M_MG6"/>
</dbReference>
<dbReference type="InterPro" id="IPR047565">
    <property type="entry name" value="Alpha-macroglob_thiol-ester_cl"/>
</dbReference>
<sequence length="2135" mass="232461">MPAMRGNPGVADPLKSTSTWRAAALMFVALVLVIAACTKKQPEPEPEPEPIVKLDLWAGVPPLDPAAADLHGELVPKPGPQKPAQVGEEIELPFPPPAPPGDAVGVSEPPTGPLEVLRTGPDGEQGLVDAIRVSFNHPMVPLASIEDLRAHTAPMQIEPAIEGEFRWMGTRALAFHPTGRLPFSTSYAITIPAGTQSTHGTELAKAVEWSITTPTLALDRSVPHQHGASHVHLDQPILLRFNQGVDANAVAAALSLKAGSKRVALELIPESRWQDEDLAKFIDPWVAGSEQAWERSRVVVLRPVAELTPNTKYTVELPPGVYGEGPLRSDKLAFTFETYPPLKLSPHRCDPSPCSASYGIVVDASNQIRDARVIDKVHVSPAVENLRIDAGWNGVQLSGDFIGDTTYEVSVDAGLEDIYGQKLAKPYTAKVKLGPLEPNLRVWPQAKHPGIIEAKAGHTVQIKVAGLRKLEVMASSFNSTELADYYRHNGSTGYDYKWPEDLRSPRHTHEIDVSKSRQQEQTITLDIDDYIEGSDTFVYLMLRSEEYKRWGWTERSTLGQIVQLTNVGVSVAIDRHDAVALVTTLDTGEPVAGAEVRLLADQGKREIWKGKSDTNGVARPKLGNARTWSLMLAVKHGNDEAFLPLDQSDLEGRWVSHLYGDKAEDQVRAFIFTERQPYKPGEMVHLVGVVRKQTRGPAGAVIPWGNGLEAEYEVNTERGVEVQKGKLKISAFGTFAVDIQTDENGDTGNYSFRLEHNGLFGSSQTFYHNFAVEAFRTPEFEVEVARAESSPLYFGDELAVEIRGRYLFGAPMIGADVHYTLTRQSTDFRPPAEGLSAFHFSASPGRRGHWGDYWGGNWNPTQQLESKTKQLDAQGILKVTHALTQVEPPVPGQAPPPPPDPEDEPAVEPPPTAATFSIAATVTDENRQAIAGNGSFVVHPAAYYVGLRSERSVLREGERTRVEAVVVDVDGKRVHDVGVALKVIRKDTTRTPVQKQGVWTFAYSTEETQTSACALTSGATPVACEVSVGEPGTHEVVAEITDASGRSNRAVLELYVHGDDAVVWDDEDKRVDLVADKDSYEPGETAKLLVRSPFDEARGFLVIEREGLAQTHQLYVRGGVAVVEVAITPEMVAGVTASAVLSKPRTPVAGAPADQDLGAPAAASGQVELMVSKASKAVVVEVQPEHDRVEPGAKLRVDLRTHAVDGEPIPAAVALFVVDEGVLSLMGYQTPDPLSFFHHKREGEVGLFADHSLVLPRDAQQQPKPSAIGPSPDESSAATGDGDAWGGLMDEEIGEAYGVGGLGLRGTGRGGGGTGEGTIGLGNVGTIGKGGGGGSGYGYAANADQPKEERKESEKAPGAMPPPAPSPKRSSSSLAMTATIDANAAMAQEVSLRTLFATTAYFESELKTDAEGRASVEIEMPENLTSFRIMAVAVDPTRPDRFGSGEASVRVRKTIMLRPSLPRFLNMGDQFEASVMVDNQSETTQAIMVGTRGVNVTMLGSVEDTLEIPPGESREVRFPMAVESVGIMRLQFAALSNQGRDATQLEIPVLVPATKQAFADYGMTSASVQREVQLPQDALPGFGGLEVSMSSTALNGLEDAVEFLVSYPYECSEQTASRLLPIFALGDVLDDFPIADVHDRARRDSLARAGIDRLFQRQNWDGGFTYWGDDRRRESWPYVSTWVTLALLEGKQAGYEVDAAKLDRAMAYLDSYVRNGVTTRWGNYYDWTTRAFALWLLSREDRGSELFDKVWAKRSEIPLYGRILLMSAAHRFKRTGPVEAVLAELDDLVVENARVIHFAESRTEAAGDGLAVLMHSNTQTDAIALMALIELGREMGDDEMAPKIMAGLMSDRDPRNGGRWNTTHANAWALMAASRYYAAVESETPEFVARIWLDEMFAGEAKFVGRDMAKVNQQVPMRALLGQSVESVTLGKDGPGKLYYRLGLRYAPADFRMDPVDRGFTVSRRYEALPEGGADKPDPDAVRQLDDGTWSVKAGTNVKVTLTLTVQDRANFVVVDDPLPAGFEGQNPRFLTSVGVTGQGGTTYDRGHDYDYGGYRFAEVSRGWWYPWFSFDHTQMRDDRMLLFADHLGAGVYTYSYTARATNLGTFVLPPVHAEAMYEPERFGHGSSSMVKIVH</sequence>
<dbReference type="InterPro" id="IPR032812">
    <property type="entry name" value="SbsA_Ig"/>
</dbReference>
<comment type="similarity">
    <text evidence="1">Belongs to the protease inhibitor I39 (alpha-2-macroglobulin) family. Bacterial alpha-2-macroglobulin subfamily.</text>
</comment>
<evidence type="ECO:0000256" key="3">
    <source>
        <dbReference type="SAM" id="MobiDB-lite"/>
    </source>
</evidence>
<dbReference type="GO" id="GO:0004866">
    <property type="term" value="F:endopeptidase inhibitor activity"/>
    <property type="evidence" value="ECO:0007669"/>
    <property type="project" value="InterPro"/>
</dbReference>
<feature type="domain" description="Alpha-2-macroglobulin bait region" evidence="4">
    <location>
        <begin position="1071"/>
        <end position="1225"/>
    </location>
</feature>
<reference evidence="6 7" key="1">
    <citation type="submission" date="2018-03" db="EMBL/GenBank/DDBJ databases">
        <title>Draft Genome Sequences of the Obligatory Marine Myxobacteria Enhygromyxa salina SWB007.</title>
        <authorList>
            <person name="Poehlein A."/>
            <person name="Moghaddam J.A."/>
            <person name="Harms H."/>
            <person name="Alanjari M."/>
            <person name="Koenig G.M."/>
            <person name="Daniel R."/>
            <person name="Schaeberle T.F."/>
        </authorList>
    </citation>
    <scope>NUCLEOTIDE SEQUENCE [LARGE SCALE GENOMIC DNA]</scope>
    <source>
        <strain evidence="6 7">SWB007</strain>
    </source>
</reference>
<accession>A0A2S9Y2M8</accession>
<dbReference type="Pfam" id="PF17973">
    <property type="entry name" value="bMG10"/>
    <property type="match status" value="1"/>
</dbReference>
<dbReference type="PANTHER" id="PTHR40094">
    <property type="entry name" value="ALPHA-2-MACROGLOBULIN HOMOLOG"/>
    <property type="match status" value="1"/>
</dbReference>
<dbReference type="Gene3D" id="1.50.10.20">
    <property type="match status" value="1"/>
</dbReference>
<evidence type="ECO:0000313" key="7">
    <source>
        <dbReference type="Proteomes" id="UP000238823"/>
    </source>
</evidence>
<organism evidence="6 7">
    <name type="scientific">Enhygromyxa salina</name>
    <dbReference type="NCBI Taxonomy" id="215803"/>
    <lineage>
        <taxon>Bacteria</taxon>
        <taxon>Pseudomonadati</taxon>
        <taxon>Myxococcota</taxon>
        <taxon>Polyangia</taxon>
        <taxon>Nannocystales</taxon>
        <taxon>Nannocystaceae</taxon>
        <taxon>Enhygromyxa</taxon>
    </lineage>
</organism>
<dbReference type="InterPro" id="IPR021868">
    <property type="entry name" value="Alpha_2_Macroglob_MG3"/>
</dbReference>
<feature type="region of interest" description="Disordered" evidence="3">
    <location>
        <begin position="1338"/>
        <end position="1374"/>
    </location>
</feature>
<feature type="compositionally biased region" description="Pro residues" evidence="3">
    <location>
        <begin position="888"/>
        <end position="899"/>
    </location>
</feature>
<dbReference type="InterPro" id="IPR008930">
    <property type="entry name" value="Terpenoid_cyclase/PrenylTrfase"/>
</dbReference>
<dbReference type="SMART" id="SM01360">
    <property type="entry name" value="A2M"/>
    <property type="match status" value="1"/>
</dbReference>
<dbReference type="CDD" id="cd02891">
    <property type="entry name" value="A2M_like"/>
    <property type="match status" value="1"/>
</dbReference>
<dbReference type="InterPro" id="IPR051802">
    <property type="entry name" value="YfhM-like"/>
</dbReference>
<dbReference type="Pfam" id="PF13205">
    <property type="entry name" value="Big_5"/>
    <property type="match status" value="2"/>
</dbReference>
<dbReference type="InterPro" id="IPR041246">
    <property type="entry name" value="Bact_MG10"/>
</dbReference>
<dbReference type="EMBL" id="PVNL01000121">
    <property type="protein sequence ID" value="PRP99358.1"/>
    <property type="molecule type" value="Genomic_DNA"/>
</dbReference>
<dbReference type="InterPro" id="IPR001599">
    <property type="entry name" value="Macroglobln_a2"/>
</dbReference>
<dbReference type="Pfam" id="PF11974">
    <property type="entry name" value="bMG3"/>
    <property type="match status" value="1"/>
</dbReference>
<dbReference type="SMART" id="SM01419">
    <property type="entry name" value="Thiol-ester_cl"/>
    <property type="match status" value="1"/>
</dbReference>
<name>A0A2S9Y2M8_9BACT</name>
<evidence type="ECO:0000259" key="5">
    <source>
        <dbReference type="SMART" id="SM01360"/>
    </source>
</evidence>